<evidence type="ECO:0000259" key="14">
    <source>
        <dbReference type="PROSITE" id="PS50014"/>
    </source>
</evidence>
<proteinExistence type="inferred from homology"/>
<dbReference type="PROSITE" id="PS50016">
    <property type="entry name" value="ZF_PHD_2"/>
    <property type="match status" value="2"/>
</dbReference>
<dbReference type="InterPro" id="IPR028942">
    <property type="entry name" value="WHIM1_dom"/>
</dbReference>
<evidence type="ECO:0008006" key="18">
    <source>
        <dbReference type="Google" id="ProtNLM"/>
    </source>
</evidence>
<gene>
    <name evidence="16" type="ORF">PRUPE_3G283100</name>
</gene>
<keyword evidence="5 11" id="KW-0863">Zinc-finger</keyword>
<evidence type="ECO:0000256" key="9">
    <source>
        <dbReference type="ARBA" id="ARBA00023242"/>
    </source>
</evidence>
<dbReference type="GO" id="GO:0004402">
    <property type="term" value="F:histone acetyltransferase activity"/>
    <property type="evidence" value="ECO:0000318"/>
    <property type="project" value="GO_Central"/>
</dbReference>
<dbReference type="SMART" id="SM00297">
    <property type="entry name" value="BROMO"/>
    <property type="match status" value="1"/>
</dbReference>
<evidence type="ECO:0000256" key="8">
    <source>
        <dbReference type="ARBA" id="ARBA00023125"/>
    </source>
</evidence>
<feature type="coiled-coil region" evidence="12">
    <location>
        <begin position="1405"/>
        <end position="1432"/>
    </location>
</feature>
<feature type="region of interest" description="Disordered" evidence="13">
    <location>
        <begin position="1491"/>
        <end position="1518"/>
    </location>
</feature>
<dbReference type="InterPro" id="IPR013083">
    <property type="entry name" value="Znf_RING/FYVE/PHD"/>
</dbReference>
<dbReference type="SMART" id="SM00249">
    <property type="entry name" value="PHD"/>
    <property type="match status" value="2"/>
</dbReference>
<dbReference type="InterPro" id="IPR019787">
    <property type="entry name" value="Znf_PHD-finger"/>
</dbReference>
<reference evidence="16 17" key="1">
    <citation type="journal article" date="2013" name="Nat. Genet.">
        <title>The high-quality draft genome of peach (Prunus persica) identifies unique patterns of genetic diversity, domestication and genome evolution.</title>
        <authorList>
            <consortium name="International Peach Genome Initiative"/>
            <person name="Verde I."/>
            <person name="Abbott A.G."/>
            <person name="Scalabrin S."/>
            <person name="Jung S."/>
            <person name="Shu S."/>
            <person name="Marroni F."/>
            <person name="Zhebentyayeva T."/>
            <person name="Dettori M.T."/>
            <person name="Grimwood J."/>
            <person name="Cattonaro F."/>
            <person name="Zuccolo A."/>
            <person name="Rossini L."/>
            <person name="Jenkins J."/>
            <person name="Vendramin E."/>
            <person name="Meisel L.A."/>
            <person name="Decroocq V."/>
            <person name="Sosinski B."/>
            <person name="Prochnik S."/>
            <person name="Mitros T."/>
            <person name="Policriti A."/>
            <person name="Cipriani G."/>
            <person name="Dondini L."/>
            <person name="Ficklin S."/>
            <person name="Goodstein D.M."/>
            <person name="Xuan P."/>
            <person name="Del Fabbro C."/>
            <person name="Aramini V."/>
            <person name="Copetti D."/>
            <person name="Gonzalez S."/>
            <person name="Horner D.S."/>
            <person name="Falchi R."/>
            <person name="Lucas S."/>
            <person name="Mica E."/>
            <person name="Maldonado J."/>
            <person name="Lazzari B."/>
            <person name="Bielenberg D."/>
            <person name="Pirona R."/>
            <person name="Miculan M."/>
            <person name="Barakat A."/>
            <person name="Testolin R."/>
            <person name="Stella A."/>
            <person name="Tartarini S."/>
            <person name="Tonutti P."/>
            <person name="Arus P."/>
            <person name="Orellana A."/>
            <person name="Wells C."/>
            <person name="Main D."/>
            <person name="Vizzotto G."/>
            <person name="Silva H."/>
            <person name="Salamini F."/>
            <person name="Schmutz J."/>
            <person name="Morgante M."/>
            <person name="Rokhsar D.S."/>
        </authorList>
    </citation>
    <scope>NUCLEOTIDE SEQUENCE [LARGE SCALE GENOMIC DNA]</scope>
    <source>
        <strain evidence="17">cv. Nemared</strain>
    </source>
</reference>
<dbReference type="STRING" id="3760.A0A251Q6W5"/>
<dbReference type="GO" id="GO:0008270">
    <property type="term" value="F:zinc ion binding"/>
    <property type="evidence" value="ECO:0007669"/>
    <property type="project" value="UniProtKB-KW"/>
</dbReference>
<keyword evidence="9" id="KW-0539">Nucleus</keyword>
<dbReference type="Pfam" id="PF00628">
    <property type="entry name" value="PHD"/>
    <property type="match status" value="2"/>
</dbReference>
<dbReference type="GO" id="GO:0000812">
    <property type="term" value="C:Swr1 complex"/>
    <property type="evidence" value="ECO:0000318"/>
    <property type="project" value="GO_Central"/>
</dbReference>
<dbReference type="InterPro" id="IPR003888">
    <property type="entry name" value="FYrich_N"/>
</dbReference>
<dbReference type="OrthoDB" id="1903104at2759"/>
<keyword evidence="7 10" id="KW-0103">Bromodomain</keyword>
<dbReference type="PROSITE" id="PS51542">
    <property type="entry name" value="FYRN"/>
    <property type="match status" value="1"/>
</dbReference>
<dbReference type="PROSITE" id="PS50014">
    <property type="entry name" value="BROMODOMAIN_2"/>
    <property type="match status" value="1"/>
</dbReference>
<keyword evidence="3" id="KW-0808">Transferase</keyword>
<name>A0A251Q6W5_PRUPE</name>
<dbReference type="GO" id="GO:0003677">
    <property type="term" value="F:DNA binding"/>
    <property type="evidence" value="ECO:0007669"/>
    <property type="project" value="UniProtKB-KW"/>
</dbReference>
<dbReference type="SUPFAM" id="SSF47370">
    <property type="entry name" value="Bromodomain"/>
    <property type="match status" value="1"/>
</dbReference>
<evidence type="ECO:0000256" key="7">
    <source>
        <dbReference type="ARBA" id="ARBA00023117"/>
    </source>
</evidence>
<evidence type="ECO:0000256" key="2">
    <source>
        <dbReference type="ARBA" id="ARBA00007444"/>
    </source>
</evidence>
<dbReference type="InterPro" id="IPR011011">
    <property type="entry name" value="Znf_FYVE_PHD"/>
</dbReference>
<comment type="subcellular location">
    <subcellularLocation>
        <location evidence="1">Nucleus</location>
    </subcellularLocation>
</comment>
<evidence type="ECO:0000256" key="10">
    <source>
        <dbReference type="PROSITE-ProRule" id="PRU00035"/>
    </source>
</evidence>
<feature type="compositionally biased region" description="Polar residues" evidence="13">
    <location>
        <begin position="1501"/>
        <end position="1512"/>
    </location>
</feature>
<evidence type="ECO:0000256" key="1">
    <source>
        <dbReference type="ARBA" id="ARBA00004123"/>
    </source>
</evidence>
<sequence>MELNDSTSDELRDARPAAAEPTRSVLGIDLNEIPSPPETLPDSYDVVRSYHDHPSPPPGGPAGVPGSARGSACPFCGKPEVRGHVVVCDGCERGFHLTCAGMRGRQAVNLEEWVCEECTGTGVRSKRWPLGVKSKQILDINASPPSDVDDIEELRDLRKHTPGGNSFGGNPFGAPVTYSNFLYPGNGFGLEKASAVMTHTVKVGFEDILHHTQTMGGSFEEVDLRFPLGKHRSSNNASIRIPSRSPSEIFLQALKDFVSERHGVLEEGWHVEFKESIGNCEPYLVYRAPNGKTFDSVYEVAYYLGLMPNCNSVGSEIRREGSLSNTEKTYLPRKRKSRLLYTNGLAENKELSSNGLSMEASACGLGNNVKLTEVGAEENGRIGSQQNNEGLPVQFEDFFVLSLGEVDTRPSYHDSNLISPVGYRSCWHDKITGSLFVCEVLDGGDSGPLFQIRRCSCSALPIPNGSTILSRPQLGNFCSHIDRESRDPTCDNDGSIHMILSDPSPPMENDILSCLRSWSEEASDVQTSAELQFEDNSGCGKPGTLSSADLGTRDDIGEISIEDHSSSAAWGMISQKIVNACSEIFKQKGIFKFVCKHVENAQGFQNGVIRNEDDKVNHTPLDKFCSSPVSVSIPSVIQADDEPGSFYDILAKWLDQDRFGLDVDFVQELLEQLPGAQSCSQYQYLSDRGFNSTQLTVGNGLLVVEMRAGLHGKEEVLDNLFRRSKKPKLVKDHLKNDHPPPLGKPLCLRFPPALVGDVYQVWELLSHFDEILGLKEAFSLEELEEELVNPWFGSSDRTEKFEREIQGSQALNSHRIDYTSGQLSSSSESVFAVAGNNPHAFIHMETGAMKEAAQAKLASVTYSRCSGIALTKAHASLLRVLIGELQSKVAALVDPNFDSGDVKSKRGRKKDVDSSIPVKRTKLNILPINELTWPELARRYVLAVLAMDGNLESAEITARESSKVFRCLQGDGGVLCGSLTGVAGMEADALLLAESTKQIFASFNRENDVLTIEEEVSDGGAGANEKNLGNGSNTPVWAQVLEPVRKLPTNVGTRIRKCVYEALDKDPPEWARKILEHSISKEVYKGNASGPTKKAVLSVLADVSGEGLLQKAEKGRKRKINIPISDVIMKQCRIVLRRAAAADDTKVFCNLLGRKLINSSDNDDEGLLGSPAMVSRPLDFRTIDLRLAAGSYGGSHEAFLEDVRELWSNLRIAYGDQPDLVELAETLAQTFETLYEKEVITLVHKLAETAKLECLSAERKKEIDDLLASTSGIPKAPWDDGVCKVCGIDKDDDSVLLCDTCDAEYHTYCLNPPLARIPEGNWYCPSCVVSKQMVQDASEHHQVIRKCRRKNYQGEVTRTYLEALTLLSMKMEENEYWEFNVDERTFLLKFLCDELLNSAVIRQHLEHCSETSAELQQKLRSLSAEWKNLKSKEEILIAKAAKVDPSLEEDGVKEGLSTSVENHEKFVLQAHALSGRSNSFNVVSDDVPALEGARGLDKHPSASNAEYSSQHSVDTEARAKDVHAAVHDTGTPGNVSSNAASEKSDISSRLIEFPSSNSLPHEINGSIGKIGCLGHPQDNMEMDVSLPLDQQGVCIPSDVRSNHVGQHMSPASVNESQAYHLELNSVKSDLSLLQDSITSVDFELSKLSVRREFLGIDSLGGLYWASGHSRIVVDRTVSVQDGMNMTDGRDPVWRGSVTQSCASTGVDSSLPLEGSKAGCPYLFEPNSAVAFSAPWVSYQTDAEIDGLIGWLKDKNPKERELKESILQWKKSRFHKFQKTRSQSQDELLTAISVARNGEKTESDCLVTRAATLLEKMYGPCSELETTDISKKRGKRARLTNDEKMYRCECLEPIWPNRHHCLSCHRTFVADAELEGHNDGRCVPFSAACEKGKEISDSSKVKGSLKCEINREECRGELNSVETSKSVHSELSAKLIKFQNGGLVCPYDFEEICSKFVTNDSNKDLIQEIGLIGSQGVPSFVPSLSPYLSDSTQQLVTQKDVGVHGNGPEAAEQLVLQGKTNVDIAGCSSLSGKGGGLLNANIPTLGCLEKREKRPSGSHSSVVGAGRFCVVPQSSLRPLVGKVCQISRRLKINLLDIDAALPEEALRPSKSHLERRWAWRTFVKAAVTIYEMVQATIVLEDMIKTEYLRNEWWYWSSFSAAAKISTLSALALRIYSLDSAIMYEKMFPSSDPVDKLEPSSVLDLKLLPILDSTERTKLSRKSNKKRKEPEG</sequence>
<evidence type="ECO:0000256" key="3">
    <source>
        <dbReference type="ARBA" id="ARBA00022679"/>
    </source>
</evidence>
<dbReference type="PROSITE" id="PS51543">
    <property type="entry name" value="FYRC"/>
    <property type="match status" value="1"/>
</dbReference>
<keyword evidence="6" id="KW-0862">Zinc</keyword>
<dbReference type="Gene3D" id="3.30.40.10">
    <property type="entry name" value="Zinc/RING finger domain, C3HC4 (zinc finger)"/>
    <property type="match status" value="2"/>
</dbReference>
<dbReference type="InterPro" id="IPR019786">
    <property type="entry name" value="Zinc_finger_PHD-type_CS"/>
</dbReference>
<dbReference type="SUPFAM" id="SSF57903">
    <property type="entry name" value="FYVE/PHD zinc finger"/>
    <property type="match status" value="2"/>
</dbReference>
<dbReference type="PANTHER" id="PTHR47162">
    <property type="entry name" value="OS02G0192300 PROTEIN"/>
    <property type="match status" value="1"/>
</dbReference>
<feature type="domain" description="PHD-type" evidence="15">
    <location>
        <begin position="70"/>
        <end position="121"/>
    </location>
</feature>
<dbReference type="Pfam" id="PF01429">
    <property type="entry name" value="MBD"/>
    <property type="match status" value="1"/>
</dbReference>
<dbReference type="EMBL" id="CM007653">
    <property type="protein sequence ID" value="ONI19523.1"/>
    <property type="molecule type" value="Genomic_DNA"/>
</dbReference>
<dbReference type="InterPro" id="IPR036427">
    <property type="entry name" value="Bromodomain-like_sf"/>
</dbReference>
<dbReference type="Gene3D" id="1.20.920.10">
    <property type="entry name" value="Bromodomain-like"/>
    <property type="match status" value="1"/>
</dbReference>
<evidence type="ECO:0000256" key="5">
    <source>
        <dbReference type="ARBA" id="ARBA00022771"/>
    </source>
</evidence>
<evidence type="ECO:0000256" key="12">
    <source>
        <dbReference type="SAM" id="Coils"/>
    </source>
</evidence>
<dbReference type="GO" id="GO:0042393">
    <property type="term" value="F:histone binding"/>
    <property type="evidence" value="ECO:0000318"/>
    <property type="project" value="GO_Central"/>
</dbReference>
<organism evidence="16 17">
    <name type="scientific">Prunus persica</name>
    <name type="common">Peach</name>
    <name type="synonym">Amygdalus persica</name>
    <dbReference type="NCBI Taxonomy" id="3760"/>
    <lineage>
        <taxon>Eukaryota</taxon>
        <taxon>Viridiplantae</taxon>
        <taxon>Streptophyta</taxon>
        <taxon>Embryophyta</taxon>
        <taxon>Tracheophyta</taxon>
        <taxon>Spermatophyta</taxon>
        <taxon>Magnoliopsida</taxon>
        <taxon>eudicotyledons</taxon>
        <taxon>Gunneridae</taxon>
        <taxon>Pentapetalae</taxon>
        <taxon>rosids</taxon>
        <taxon>fabids</taxon>
        <taxon>Rosales</taxon>
        <taxon>Rosaceae</taxon>
        <taxon>Amygdaloideae</taxon>
        <taxon>Amygdaleae</taxon>
        <taxon>Prunus</taxon>
    </lineage>
</organism>
<dbReference type="PANTHER" id="PTHR47162:SF8">
    <property type="entry name" value="METHYL-CPG-BINDING DOMAIN-CONTAINING PROTEIN 9"/>
    <property type="match status" value="1"/>
</dbReference>
<dbReference type="eggNOG" id="ENOG502QQZG">
    <property type="taxonomic scope" value="Eukaryota"/>
</dbReference>
<dbReference type="PROSITE" id="PS01359">
    <property type="entry name" value="ZF_PHD_1"/>
    <property type="match status" value="2"/>
</dbReference>
<evidence type="ECO:0000256" key="11">
    <source>
        <dbReference type="PROSITE-ProRule" id="PRU00146"/>
    </source>
</evidence>
<dbReference type="InterPro" id="IPR001739">
    <property type="entry name" value="Methyl_CpG_DNA-bd"/>
</dbReference>
<evidence type="ECO:0000256" key="13">
    <source>
        <dbReference type="SAM" id="MobiDB-lite"/>
    </source>
</evidence>
<evidence type="ECO:0000256" key="4">
    <source>
        <dbReference type="ARBA" id="ARBA00022723"/>
    </source>
</evidence>
<keyword evidence="17" id="KW-1185">Reference proteome</keyword>
<evidence type="ECO:0000313" key="17">
    <source>
        <dbReference type="Proteomes" id="UP000006882"/>
    </source>
</evidence>
<dbReference type="Pfam" id="PF15612">
    <property type="entry name" value="WHIM1"/>
    <property type="match status" value="1"/>
</dbReference>
<keyword evidence="8" id="KW-0238">DNA-binding</keyword>
<evidence type="ECO:0000259" key="15">
    <source>
        <dbReference type="PROSITE" id="PS50016"/>
    </source>
</evidence>
<keyword evidence="12" id="KW-0175">Coiled coil</keyword>
<dbReference type="Proteomes" id="UP000006882">
    <property type="component" value="Chromosome G3"/>
</dbReference>
<feature type="domain" description="PHD-type" evidence="15">
    <location>
        <begin position="1280"/>
        <end position="1330"/>
    </location>
</feature>
<dbReference type="Gramene" id="ONI19523">
    <property type="protein sequence ID" value="ONI19523"/>
    <property type="gene ID" value="PRUPE_3G283100"/>
</dbReference>
<comment type="similarity">
    <text evidence="2">Belongs to the WAL family.</text>
</comment>
<accession>A0A251Q6W5</accession>
<dbReference type="InterPro" id="IPR001487">
    <property type="entry name" value="Bromodomain"/>
</dbReference>
<feature type="region of interest" description="Disordered" evidence="13">
    <location>
        <begin position="1"/>
        <end position="69"/>
    </location>
</feature>
<feature type="domain" description="Bromo" evidence="14">
    <location>
        <begin position="1173"/>
        <end position="1221"/>
    </location>
</feature>
<protein>
    <recommendedName>
        <fullName evidence="18">Methyl-CpG-binding domain-containing protein 9</fullName>
    </recommendedName>
</protein>
<dbReference type="CDD" id="cd15489">
    <property type="entry name" value="PHD_SF"/>
    <property type="match status" value="1"/>
</dbReference>
<dbReference type="GO" id="GO:0048731">
    <property type="term" value="P:system development"/>
    <property type="evidence" value="ECO:0007669"/>
    <property type="project" value="UniProtKB-ARBA"/>
</dbReference>
<evidence type="ECO:0000256" key="6">
    <source>
        <dbReference type="ARBA" id="ARBA00022833"/>
    </source>
</evidence>
<dbReference type="Gene3D" id="3.30.160.360">
    <property type="match status" value="1"/>
</dbReference>
<dbReference type="GO" id="GO:0006355">
    <property type="term" value="P:regulation of DNA-templated transcription"/>
    <property type="evidence" value="ECO:0000318"/>
    <property type="project" value="GO_Central"/>
</dbReference>
<dbReference type="InterPro" id="IPR003889">
    <property type="entry name" value="FYrich_C"/>
</dbReference>
<dbReference type="InterPro" id="IPR001965">
    <property type="entry name" value="Znf_PHD"/>
</dbReference>
<evidence type="ECO:0000313" key="16">
    <source>
        <dbReference type="EMBL" id="ONI19523.1"/>
    </source>
</evidence>
<keyword evidence="4" id="KW-0479">Metal-binding</keyword>
<dbReference type="CDD" id="cd15519">
    <property type="entry name" value="PHD1_Lid2p_like"/>
    <property type="match status" value="1"/>
</dbReference>
<dbReference type="SMR" id="A0A251Q6W5"/>